<dbReference type="AlphaFoldDB" id="A0A4Z2EN28"/>
<feature type="region of interest" description="Disordered" evidence="1">
    <location>
        <begin position="352"/>
        <end position="455"/>
    </location>
</feature>
<reference evidence="2 3" key="1">
    <citation type="submission" date="2019-03" db="EMBL/GenBank/DDBJ databases">
        <title>First draft genome of Liparis tanakae, snailfish: a comprehensive survey of snailfish specific genes.</title>
        <authorList>
            <person name="Kim W."/>
            <person name="Song I."/>
            <person name="Jeong J.-H."/>
            <person name="Kim D."/>
            <person name="Kim S."/>
            <person name="Ryu S."/>
            <person name="Song J.Y."/>
            <person name="Lee S.K."/>
        </authorList>
    </citation>
    <scope>NUCLEOTIDE SEQUENCE [LARGE SCALE GENOMIC DNA]</scope>
    <source>
        <tissue evidence="2">Muscle</tissue>
    </source>
</reference>
<gene>
    <name evidence="2" type="ORF">EYF80_059671</name>
</gene>
<feature type="compositionally biased region" description="Low complexity" evidence="1">
    <location>
        <begin position="260"/>
        <end position="274"/>
    </location>
</feature>
<evidence type="ECO:0000256" key="1">
    <source>
        <dbReference type="SAM" id="MobiDB-lite"/>
    </source>
</evidence>
<evidence type="ECO:0000313" key="2">
    <source>
        <dbReference type="EMBL" id="TNN30178.1"/>
    </source>
</evidence>
<comment type="caution">
    <text evidence="2">The sequence shown here is derived from an EMBL/GenBank/DDBJ whole genome shotgun (WGS) entry which is preliminary data.</text>
</comment>
<evidence type="ECO:0000313" key="3">
    <source>
        <dbReference type="Proteomes" id="UP000314294"/>
    </source>
</evidence>
<feature type="compositionally biased region" description="Low complexity" evidence="1">
    <location>
        <begin position="414"/>
        <end position="431"/>
    </location>
</feature>
<feature type="region of interest" description="Disordered" evidence="1">
    <location>
        <begin position="16"/>
        <end position="59"/>
    </location>
</feature>
<accession>A0A4Z2EN28</accession>
<protein>
    <submittedName>
        <fullName evidence="2">Uncharacterized protein</fullName>
    </submittedName>
</protein>
<sequence length="455" mass="47811">MSPVLQLFLACVDSSRRTPRGVDSSRRTPRGVDSSRRTPRGVDSSRSTRRGVVAPASPFGLAAPEGSRLQLLRLQQPLEVVLDGLLVWVRPSRGRRVRGRSVGKGRLLFVRVLREVGGGRCWAAGAGGGGVGGGVEERLGRGRLEPPRRSGGLHPPALRRLPPQRAVVSVGDDDVVLLVRHGVQQLVALSAFVHRGALQVLRAQAAHQGQAVRRPAGHLQHVAARQRGAAAALRPSWAPPPHAHTSRCADSASVCRSPQASSSTGTLSGGAASSRATGVGLGTLLRPGRPHCPEALSPHMWTPPSSVTAPLWKLPAATATTRWPPSAPSRVGVAGPGTGLCFHANSPKLYTCPPGGASQNRHAGPRRRDEAPATFQQQHAVAPAQRRLQHGAGQQQPLRGHAAWSRPRSPPPTSSSSSSTSSSSSSSSSSPELRGSNRLITPNFNPPFTLGTFSL</sequence>
<name>A0A4Z2EN28_9TELE</name>
<feature type="region of interest" description="Disordered" evidence="1">
    <location>
        <begin position="255"/>
        <end position="274"/>
    </location>
</feature>
<dbReference type="EMBL" id="SRLO01004778">
    <property type="protein sequence ID" value="TNN30178.1"/>
    <property type="molecule type" value="Genomic_DNA"/>
</dbReference>
<keyword evidence="3" id="KW-1185">Reference proteome</keyword>
<organism evidence="2 3">
    <name type="scientific">Liparis tanakae</name>
    <name type="common">Tanaka's snailfish</name>
    <dbReference type="NCBI Taxonomy" id="230148"/>
    <lineage>
        <taxon>Eukaryota</taxon>
        <taxon>Metazoa</taxon>
        <taxon>Chordata</taxon>
        <taxon>Craniata</taxon>
        <taxon>Vertebrata</taxon>
        <taxon>Euteleostomi</taxon>
        <taxon>Actinopterygii</taxon>
        <taxon>Neopterygii</taxon>
        <taxon>Teleostei</taxon>
        <taxon>Neoteleostei</taxon>
        <taxon>Acanthomorphata</taxon>
        <taxon>Eupercaria</taxon>
        <taxon>Perciformes</taxon>
        <taxon>Cottioidei</taxon>
        <taxon>Cottales</taxon>
        <taxon>Liparidae</taxon>
        <taxon>Liparis</taxon>
    </lineage>
</organism>
<proteinExistence type="predicted"/>
<dbReference type="Proteomes" id="UP000314294">
    <property type="component" value="Unassembled WGS sequence"/>
</dbReference>